<organism evidence="2">
    <name type="scientific">Lamprotornis superbus</name>
    <dbReference type="NCBI Taxonomy" id="245042"/>
    <lineage>
        <taxon>Eukaryota</taxon>
        <taxon>Metazoa</taxon>
        <taxon>Chordata</taxon>
        <taxon>Craniata</taxon>
        <taxon>Vertebrata</taxon>
        <taxon>Euteleostomi</taxon>
        <taxon>Archelosauria</taxon>
        <taxon>Archosauria</taxon>
        <taxon>Dinosauria</taxon>
        <taxon>Saurischia</taxon>
        <taxon>Theropoda</taxon>
        <taxon>Coelurosauria</taxon>
        <taxon>Aves</taxon>
        <taxon>Neognathae</taxon>
        <taxon>Neoaves</taxon>
        <taxon>Telluraves</taxon>
        <taxon>Australaves</taxon>
        <taxon>Passeriformes</taxon>
        <taxon>Sturnidae</taxon>
        <taxon>Lamprotornis</taxon>
    </lineage>
</organism>
<reference evidence="2" key="1">
    <citation type="submission" date="2020-10" db="EMBL/GenBank/DDBJ databases">
        <title>Feather gene expression reveals the developmental basis of iridescence in African starlings.</title>
        <authorList>
            <person name="Rubenstein D.R."/>
        </authorList>
    </citation>
    <scope>NUCLEOTIDE SEQUENCE</scope>
    <source>
        <strain evidence="2">SS15</strain>
        <tissue evidence="2">Liver</tissue>
    </source>
</reference>
<proteinExistence type="predicted"/>
<dbReference type="AlphaFoldDB" id="A0A835NTK9"/>
<dbReference type="Proteomes" id="UP000618051">
    <property type="component" value="Unassembled WGS sequence"/>
</dbReference>
<sequence>MCELSVYTSMLTFLPFVIFVLTYSLAGTLSGFICVAKIVFAGLWATRAIAYSKNNDFRMVLSSLAETSQSTSRWSSTTVGSQELLQAWQGRHETQISKHLKMTTSWSDRLQNAADLPANMDGHALKKYRREAYHRLFFFLTPAAKGKMIENMNLKQVDESGCCELNKEHVGER</sequence>
<feature type="transmembrane region" description="Helical" evidence="1">
    <location>
        <begin position="12"/>
        <end position="45"/>
    </location>
</feature>
<keyword evidence="1" id="KW-0812">Transmembrane</keyword>
<evidence type="ECO:0000313" key="2">
    <source>
        <dbReference type="EMBL" id="KAG0121118.1"/>
    </source>
</evidence>
<dbReference type="EMBL" id="JADDUC010000052">
    <property type="protein sequence ID" value="KAG0121118.1"/>
    <property type="molecule type" value="Genomic_DNA"/>
</dbReference>
<reference evidence="3 4" key="2">
    <citation type="journal article" date="2021" name="J. Hered.">
        <title>Feather Gene Expression Elucidates the Developmental Basis of Plumage Iridescence in African Starlings.</title>
        <authorList>
            <person name="Rubenstein D.R."/>
            <person name="Corvelo A."/>
            <person name="MacManes M.D."/>
            <person name="Maia R."/>
            <person name="Narzisi G."/>
            <person name="Rousaki A."/>
            <person name="Vandenabeele P."/>
            <person name="Shawkey M.D."/>
            <person name="Solomon J."/>
        </authorList>
    </citation>
    <scope>NUCLEOTIDE SEQUENCE [LARGE SCALE GENOMIC DNA]</scope>
    <source>
        <strain evidence="3">SS15</strain>
    </source>
</reference>
<dbReference type="OrthoDB" id="10252832at2759"/>
<protein>
    <submittedName>
        <fullName evidence="2">Uncharacterized protein</fullName>
    </submittedName>
</protein>
<evidence type="ECO:0000313" key="3">
    <source>
        <dbReference type="EMBL" id="KAI1236233.1"/>
    </source>
</evidence>
<reference evidence="3" key="3">
    <citation type="submission" date="2022-01" db="EMBL/GenBank/DDBJ databases">
        <authorList>
            <person name="Rubenstein D.R."/>
        </authorList>
    </citation>
    <scope>NUCLEOTIDE SEQUENCE</scope>
    <source>
        <strain evidence="3">SS15</strain>
        <tissue evidence="3">Liver</tissue>
    </source>
</reference>
<evidence type="ECO:0000313" key="4">
    <source>
        <dbReference type="Proteomes" id="UP000618051"/>
    </source>
</evidence>
<keyword evidence="1" id="KW-1133">Transmembrane helix</keyword>
<name>A0A835NTK9_9PASS</name>
<dbReference type="EMBL" id="JADDUC020000010">
    <property type="protein sequence ID" value="KAI1236233.1"/>
    <property type="molecule type" value="Genomic_DNA"/>
</dbReference>
<comment type="caution">
    <text evidence="2">The sequence shown here is derived from an EMBL/GenBank/DDBJ whole genome shotgun (WGS) entry which is preliminary data.</text>
</comment>
<accession>A0A835NTK9</accession>
<keyword evidence="4" id="KW-1185">Reference proteome</keyword>
<evidence type="ECO:0000256" key="1">
    <source>
        <dbReference type="SAM" id="Phobius"/>
    </source>
</evidence>
<keyword evidence="1" id="KW-0472">Membrane</keyword>
<gene>
    <name evidence="3" type="ORF">IHE44_0001511</name>
    <name evidence="2" type="ORF">IHE44_011282</name>
</gene>